<dbReference type="Proteomes" id="UP000729402">
    <property type="component" value="Unassembled WGS sequence"/>
</dbReference>
<proteinExistence type="predicted"/>
<accession>A0A8J5RDC7</accession>
<dbReference type="AlphaFoldDB" id="A0A8J5RDC7"/>
<evidence type="ECO:0000313" key="2">
    <source>
        <dbReference type="Proteomes" id="UP000729402"/>
    </source>
</evidence>
<reference evidence="1" key="2">
    <citation type="submission" date="2021-02" db="EMBL/GenBank/DDBJ databases">
        <authorList>
            <person name="Kimball J.A."/>
            <person name="Haas M.W."/>
            <person name="Macchietto M."/>
            <person name="Kono T."/>
            <person name="Duquette J."/>
            <person name="Shao M."/>
        </authorList>
    </citation>
    <scope>NUCLEOTIDE SEQUENCE</scope>
    <source>
        <tissue evidence="1">Fresh leaf tissue</tissue>
    </source>
</reference>
<name>A0A8J5RDC7_ZIZPA</name>
<evidence type="ECO:0000313" key="1">
    <source>
        <dbReference type="EMBL" id="KAG8044467.1"/>
    </source>
</evidence>
<reference evidence="1" key="1">
    <citation type="journal article" date="2021" name="bioRxiv">
        <title>Whole Genome Assembly and Annotation of Northern Wild Rice, Zizania palustris L., Supports a Whole Genome Duplication in the Zizania Genus.</title>
        <authorList>
            <person name="Haas M."/>
            <person name="Kono T."/>
            <person name="Macchietto M."/>
            <person name="Millas R."/>
            <person name="McGilp L."/>
            <person name="Shao M."/>
            <person name="Duquette J."/>
            <person name="Hirsch C.N."/>
            <person name="Kimball J."/>
        </authorList>
    </citation>
    <scope>NUCLEOTIDE SEQUENCE</scope>
    <source>
        <tissue evidence="1">Fresh leaf tissue</tissue>
    </source>
</reference>
<gene>
    <name evidence="1" type="ORF">GUJ93_ZPchr0121g49</name>
</gene>
<organism evidence="1 2">
    <name type="scientific">Zizania palustris</name>
    <name type="common">Northern wild rice</name>
    <dbReference type="NCBI Taxonomy" id="103762"/>
    <lineage>
        <taxon>Eukaryota</taxon>
        <taxon>Viridiplantae</taxon>
        <taxon>Streptophyta</taxon>
        <taxon>Embryophyta</taxon>
        <taxon>Tracheophyta</taxon>
        <taxon>Spermatophyta</taxon>
        <taxon>Magnoliopsida</taxon>
        <taxon>Liliopsida</taxon>
        <taxon>Poales</taxon>
        <taxon>Poaceae</taxon>
        <taxon>BOP clade</taxon>
        <taxon>Oryzoideae</taxon>
        <taxon>Oryzeae</taxon>
        <taxon>Zizaniinae</taxon>
        <taxon>Zizania</taxon>
    </lineage>
</organism>
<dbReference type="EMBL" id="JAAALK010000672">
    <property type="protein sequence ID" value="KAG8044467.1"/>
    <property type="molecule type" value="Genomic_DNA"/>
</dbReference>
<keyword evidence="2" id="KW-1185">Reference proteome</keyword>
<sequence length="110" mass="11996">MLSPGELYACGVSAIVCGGTEFGAVHFTLHASLRSDSEPAVSTFLNIIPASVLAGLLSLDDKLEPSESYIFVGHKSIIELRTLHPVTYHEVHDGWDPTSRRQLLHSVLRI</sequence>
<protein>
    <submittedName>
        <fullName evidence="1">Uncharacterized protein</fullName>
    </submittedName>
</protein>
<comment type="caution">
    <text evidence="1">The sequence shown here is derived from an EMBL/GenBank/DDBJ whole genome shotgun (WGS) entry which is preliminary data.</text>
</comment>